<name>A0A656HP92_THINJ</name>
<sequence>MQEKLGRVESFRDVVVVPYDVILQRTSSSPLEHKGGPILPDWDSQVAARFCRDGKPIDTLPDQPPIVSQRIDEPAVWCDPCYHHFGHQIVDFGTRILQGVTEFPQARFLFAATADAGIRSLEDTPAFFRAMLDWYGVPAEQVTLISEPTRVAELHVPPQAEQWIGNGPSAAYLDLLDAVVERHFGKVEKSGTLYVSRAGQPYCMAGESYLEELFAGVGVSVLRPESLPLKEQLRHYYLADRLIFSEGAALNALWLMGRSVGDLTFIQRRPKLFGFPRESFQRRARSVEYINVLAGLVHGMRFNGRERLHQAISIPNEAALLDYLGSVDQRMVERWDRQRYREARDSDVRRWIEVESNNPASQAPNSTQTVIQRMQELGLEHLVPFAKEHLPDGEGA</sequence>
<keyword evidence="2" id="KW-1185">Reference proteome</keyword>
<evidence type="ECO:0000313" key="2">
    <source>
        <dbReference type="Proteomes" id="UP000005317"/>
    </source>
</evidence>
<organism evidence="1 2">
    <name type="scientific">Thiothrix nivea (strain ATCC 35100 / DSM 5205 / JP2)</name>
    <dbReference type="NCBI Taxonomy" id="870187"/>
    <lineage>
        <taxon>Bacteria</taxon>
        <taxon>Pseudomonadati</taxon>
        <taxon>Pseudomonadota</taxon>
        <taxon>Gammaproteobacteria</taxon>
        <taxon>Thiotrichales</taxon>
        <taxon>Thiotrichaceae</taxon>
        <taxon>Thiothrix</taxon>
    </lineage>
</organism>
<accession>A0A656HP92</accession>
<reference evidence="2" key="1">
    <citation type="journal article" date="2011" name="Stand. Genomic Sci.">
        <title>Genome sequence of the filamentous, gliding Thiothrix nivea neotype strain (JP2(T)).</title>
        <authorList>
            <person name="Lapidus A."/>
            <person name="Nolan M."/>
            <person name="Lucas S."/>
            <person name="Glavina Del Rio T."/>
            <person name="Tice H."/>
            <person name="Cheng J.F."/>
            <person name="Tapia R."/>
            <person name="Han C."/>
            <person name="Goodwin L."/>
            <person name="Pitluck S."/>
            <person name="Liolios K."/>
            <person name="Pagani I."/>
            <person name="Ivanova N."/>
            <person name="Huntemann M."/>
            <person name="Mavromatis K."/>
            <person name="Mikhailova N."/>
            <person name="Pati A."/>
            <person name="Chen A."/>
            <person name="Palaniappan K."/>
            <person name="Land M."/>
            <person name="Brambilla E.M."/>
            <person name="Rohde M."/>
            <person name="Abt B."/>
            <person name="Verbarg S."/>
            <person name="Goker M."/>
            <person name="Bristow J."/>
            <person name="Eisen J.A."/>
            <person name="Markowitz V."/>
            <person name="Hugenholtz P."/>
            <person name="Kyrpides N.C."/>
            <person name="Klenk H.P."/>
            <person name="Woyke T."/>
        </authorList>
    </citation>
    <scope>NUCLEOTIDE SEQUENCE [LARGE SCALE GENOMIC DNA]</scope>
    <source>
        <strain evidence="2">ATCC 35100 / DSM 5205 / JP2</strain>
    </source>
</reference>
<proteinExistence type="predicted"/>
<protein>
    <submittedName>
        <fullName evidence="1">Uncharacterized protein</fullName>
    </submittedName>
</protein>
<evidence type="ECO:0000313" key="1">
    <source>
        <dbReference type="EMBL" id="EIJ36865.1"/>
    </source>
</evidence>
<dbReference type="AlphaFoldDB" id="A0A656HP92"/>
<gene>
    <name evidence="1" type="ORF">Thini_4385</name>
</gene>
<dbReference type="EMBL" id="JH651384">
    <property type="protein sequence ID" value="EIJ36865.1"/>
    <property type="molecule type" value="Genomic_DNA"/>
</dbReference>
<dbReference type="Proteomes" id="UP000005317">
    <property type="component" value="Unassembled WGS sequence"/>
</dbReference>